<dbReference type="EMBL" id="JACDUR010000004">
    <property type="protein sequence ID" value="MBA2892888.1"/>
    <property type="molecule type" value="Genomic_DNA"/>
</dbReference>
<evidence type="ECO:0000313" key="1">
    <source>
        <dbReference type="EMBL" id="MBA2892888.1"/>
    </source>
</evidence>
<sequence>MEHAELLDRVRELRGEGKSPKQIARALGLSPAAVAPLVREVAAAAAQREPGEAELLGCWMNSGWSAGLAFDASRGWSDDAPDDTSAAGMVSVLVARRHGYDKVSVCGYLADVYCLGVRNAMGPEIMDERELSKYRQFFFGEYAGWQAVPLELARQVVMGSVEYARGLGFEPLRFDEAQGHLGEWEIPSAITFGRNGRPFYAAVADDEARKIVRVLEKSLGAGNFDYEVESADGASLWGRVV</sequence>
<dbReference type="AlphaFoldDB" id="A0A7W0CKL8"/>
<gene>
    <name evidence="1" type="ORF">HNR30_004242</name>
</gene>
<dbReference type="RefSeq" id="WP_181611603.1">
    <property type="nucleotide sequence ID" value="NZ_BAABAM010000003.1"/>
</dbReference>
<protein>
    <submittedName>
        <fullName evidence="1">Uncharacterized protein</fullName>
    </submittedName>
</protein>
<evidence type="ECO:0000313" key="2">
    <source>
        <dbReference type="Proteomes" id="UP000530928"/>
    </source>
</evidence>
<reference evidence="1 2" key="1">
    <citation type="submission" date="2020-07" db="EMBL/GenBank/DDBJ databases">
        <title>Genomic Encyclopedia of Type Strains, Phase IV (KMG-IV): sequencing the most valuable type-strain genomes for metagenomic binning, comparative biology and taxonomic classification.</title>
        <authorList>
            <person name="Goeker M."/>
        </authorList>
    </citation>
    <scope>NUCLEOTIDE SEQUENCE [LARGE SCALE GENOMIC DNA]</scope>
    <source>
        <strain evidence="1 2">DSM 45533</strain>
    </source>
</reference>
<organism evidence="1 2">
    <name type="scientific">Nonomuraea soli</name>
    <dbReference type="NCBI Taxonomy" id="1032476"/>
    <lineage>
        <taxon>Bacteria</taxon>
        <taxon>Bacillati</taxon>
        <taxon>Actinomycetota</taxon>
        <taxon>Actinomycetes</taxon>
        <taxon>Streptosporangiales</taxon>
        <taxon>Streptosporangiaceae</taxon>
        <taxon>Nonomuraea</taxon>
    </lineage>
</organism>
<comment type="caution">
    <text evidence="1">The sequence shown here is derived from an EMBL/GenBank/DDBJ whole genome shotgun (WGS) entry which is preliminary data.</text>
</comment>
<proteinExistence type="predicted"/>
<accession>A0A7W0CKL8</accession>
<keyword evidence="2" id="KW-1185">Reference proteome</keyword>
<dbReference type="Proteomes" id="UP000530928">
    <property type="component" value="Unassembled WGS sequence"/>
</dbReference>
<name>A0A7W0CKL8_9ACTN</name>